<dbReference type="PROSITE" id="PS51257">
    <property type="entry name" value="PROKAR_LIPOPROTEIN"/>
    <property type="match status" value="1"/>
</dbReference>
<keyword evidence="2" id="KW-1185">Reference proteome</keyword>
<organism evidence="1 2">
    <name type="scientific">Zingiber officinale</name>
    <name type="common">Ginger</name>
    <name type="synonym">Amomum zingiber</name>
    <dbReference type="NCBI Taxonomy" id="94328"/>
    <lineage>
        <taxon>Eukaryota</taxon>
        <taxon>Viridiplantae</taxon>
        <taxon>Streptophyta</taxon>
        <taxon>Embryophyta</taxon>
        <taxon>Tracheophyta</taxon>
        <taxon>Spermatophyta</taxon>
        <taxon>Magnoliopsida</taxon>
        <taxon>Liliopsida</taxon>
        <taxon>Zingiberales</taxon>
        <taxon>Zingiberaceae</taxon>
        <taxon>Zingiber</taxon>
    </lineage>
</organism>
<comment type="caution">
    <text evidence="1">The sequence shown here is derived from an EMBL/GenBank/DDBJ whole genome shotgun (WGS) entry which is preliminary data.</text>
</comment>
<accession>A0A8J5HDU2</accession>
<gene>
    <name evidence="1" type="ORF">ZIOFF_014221</name>
</gene>
<protein>
    <submittedName>
        <fullName evidence="1">Uncharacterized protein</fullName>
    </submittedName>
</protein>
<reference evidence="1 2" key="1">
    <citation type="submission" date="2020-08" db="EMBL/GenBank/DDBJ databases">
        <title>Plant Genome Project.</title>
        <authorList>
            <person name="Zhang R.-G."/>
        </authorList>
    </citation>
    <scope>NUCLEOTIDE SEQUENCE [LARGE SCALE GENOMIC DNA]</scope>
    <source>
        <tissue evidence="1">Rhizome</tissue>
    </source>
</reference>
<evidence type="ECO:0000313" key="1">
    <source>
        <dbReference type="EMBL" id="KAG6524315.1"/>
    </source>
</evidence>
<dbReference type="EMBL" id="JACMSC010000004">
    <property type="protein sequence ID" value="KAG6524315.1"/>
    <property type="molecule type" value="Genomic_DNA"/>
</dbReference>
<evidence type="ECO:0000313" key="2">
    <source>
        <dbReference type="Proteomes" id="UP000734854"/>
    </source>
</evidence>
<name>A0A8J5HDU2_ZINOF</name>
<dbReference type="AlphaFoldDB" id="A0A8J5HDU2"/>
<proteinExistence type="predicted"/>
<dbReference type="Proteomes" id="UP000734854">
    <property type="component" value="Unassembled WGS sequence"/>
</dbReference>
<sequence length="69" mass="7655">MCFFSKKSILRDAVTDDLSQSHCTNWFASCMEESSVGNGEIVKLTEIEDMGRTTTVLVRGQFIPVLPAI</sequence>